<reference evidence="1 2" key="1">
    <citation type="journal article" date="2014" name="Nature">
        <title>The genome of the recently domesticated crop plant sugar beet (Beta vulgaris).</title>
        <authorList>
            <person name="Dohm J.C."/>
            <person name="Minoche A.E."/>
            <person name="Holtgrawe D."/>
            <person name="Capella-Gutierrez S."/>
            <person name="Zakrzewski F."/>
            <person name="Tafer H."/>
            <person name="Rupp O."/>
            <person name="Sorensen T.R."/>
            <person name="Stracke R."/>
            <person name="Reinhardt R."/>
            <person name="Goesmann A."/>
            <person name="Kraft T."/>
            <person name="Schulz B."/>
            <person name="Stadler P.F."/>
            <person name="Schmidt T."/>
            <person name="Gabaldon T."/>
            <person name="Lehrach H."/>
            <person name="Weisshaar B."/>
            <person name="Himmelbauer H."/>
        </authorList>
    </citation>
    <scope>NUCLEOTIDE SEQUENCE [LARGE SCALE GENOMIC DNA]</scope>
    <source>
        <tissue evidence="1">Taproot</tissue>
    </source>
</reference>
<accession>A0A0J8B0D7</accession>
<dbReference type="Gramene" id="KMS94469">
    <property type="protein sequence ID" value="KMS94469"/>
    <property type="gene ID" value="BVRB_021100"/>
</dbReference>
<proteinExistence type="predicted"/>
<dbReference type="EMBL" id="KQ093154">
    <property type="protein sequence ID" value="KMS94469.1"/>
    <property type="molecule type" value="Genomic_DNA"/>
</dbReference>
<feature type="non-terminal residue" evidence="1">
    <location>
        <position position="1"/>
    </location>
</feature>
<protein>
    <submittedName>
        <fullName evidence="1">Uncharacterized protein</fullName>
    </submittedName>
</protein>
<evidence type="ECO:0000313" key="1">
    <source>
        <dbReference type="EMBL" id="KMS94469.1"/>
    </source>
</evidence>
<name>A0A0J8B0D7_BETVV</name>
<keyword evidence="2" id="KW-1185">Reference proteome</keyword>
<gene>
    <name evidence="1" type="ORF">BVRB_021100</name>
</gene>
<sequence length="322" mass="36263">LRYCTVQMSSFTLDRLLILQAGHCFARFSDGVSIWVGDAGLDCVVIDRDGSQLSYVPQYAPQSRSSIRQRLQLVFAIRNRFHPVPIALVNFVTPDASPYSHMVRWPRFPVSSLCNFISTNESIVHSCCRNYSLRIIYKMLHLTFPIPISGSNGSVFIEQLWPIEDCPNSWRHAVNLAVLAENPSESLDEIVIDMSLAKSRSRLSKTLYQHSTSLTSLDTALPDHNPVMVEWTPDGVWHVIDKGRAISATFASDHSILRSSNLKFFEHLSSWSPPALYSVEHIGEMDFASSPLPITSAIHRACRLLLHYRANNILNQQQGLQA</sequence>
<evidence type="ECO:0000313" key="2">
    <source>
        <dbReference type="Proteomes" id="UP000035740"/>
    </source>
</evidence>
<dbReference type="Proteomes" id="UP000035740">
    <property type="component" value="Unassembled WGS sequence"/>
</dbReference>
<organism evidence="1 2">
    <name type="scientific">Beta vulgaris subsp. vulgaris</name>
    <name type="common">Beet</name>
    <dbReference type="NCBI Taxonomy" id="3555"/>
    <lineage>
        <taxon>Eukaryota</taxon>
        <taxon>Viridiplantae</taxon>
        <taxon>Streptophyta</taxon>
        <taxon>Embryophyta</taxon>
        <taxon>Tracheophyta</taxon>
        <taxon>Spermatophyta</taxon>
        <taxon>Magnoliopsida</taxon>
        <taxon>eudicotyledons</taxon>
        <taxon>Gunneridae</taxon>
        <taxon>Pentapetalae</taxon>
        <taxon>Caryophyllales</taxon>
        <taxon>Chenopodiaceae</taxon>
        <taxon>Betoideae</taxon>
        <taxon>Beta</taxon>
    </lineage>
</organism>
<feature type="non-terminal residue" evidence="1">
    <location>
        <position position="322"/>
    </location>
</feature>
<dbReference type="AlphaFoldDB" id="A0A0J8B0D7"/>